<name>A0A517XSU3_9BACT</name>
<protein>
    <submittedName>
        <fullName evidence="1">Uncharacterized protein</fullName>
    </submittedName>
</protein>
<dbReference type="Proteomes" id="UP000319576">
    <property type="component" value="Chromosome"/>
</dbReference>
<accession>A0A517XSU3</accession>
<proteinExistence type="predicted"/>
<evidence type="ECO:0000313" key="2">
    <source>
        <dbReference type="Proteomes" id="UP000319576"/>
    </source>
</evidence>
<dbReference type="AlphaFoldDB" id="A0A517XSU3"/>
<organism evidence="1 2">
    <name type="scientific">Urbifossiella limnaea</name>
    <dbReference type="NCBI Taxonomy" id="2528023"/>
    <lineage>
        <taxon>Bacteria</taxon>
        <taxon>Pseudomonadati</taxon>
        <taxon>Planctomycetota</taxon>
        <taxon>Planctomycetia</taxon>
        <taxon>Gemmatales</taxon>
        <taxon>Gemmataceae</taxon>
        <taxon>Urbifossiella</taxon>
    </lineage>
</organism>
<keyword evidence="2" id="KW-1185">Reference proteome</keyword>
<gene>
    <name evidence="1" type="ORF">ETAA1_25540</name>
</gene>
<dbReference type="EMBL" id="CP036273">
    <property type="protein sequence ID" value="QDU20599.1"/>
    <property type="molecule type" value="Genomic_DNA"/>
</dbReference>
<dbReference type="KEGG" id="uli:ETAA1_25540"/>
<sequence>MDAERTVFEVLLRAGIDMVEADYDAMHDDLDLLRVAMFKGGVEVENESLVAKVWCETKSYLAAVLPDGWDIEAGSYGQVRLFTASGYATFHHVERTEEYLPFTRGIPGADVPDRDRW</sequence>
<reference evidence="1 2" key="1">
    <citation type="submission" date="2019-02" db="EMBL/GenBank/DDBJ databases">
        <title>Deep-cultivation of Planctomycetes and their phenomic and genomic characterization uncovers novel biology.</title>
        <authorList>
            <person name="Wiegand S."/>
            <person name="Jogler M."/>
            <person name="Boedeker C."/>
            <person name="Pinto D."/>
            <person name="Vollmers J."/>
            <person name="Rivas-Marin E."/>
            <person name="Kohn T."/>
            <person name="Peeters S.H."/>
            <person name="Heuer A."/>
            <person name="Rast P."/>
            <person name="Oberbeckmann S."/>
            <person name="Bunk B."/>
            <person name="Jeske O."/>
            <person name="Meyerdierks A."/>
            <person name="Storesund J.E."/>
            <person name="Kallscheuer N."/>
            <person name="Luecker S."/>
            <person name="Lage O.M."/>
            <person name="Pohl T."/>
            <person name="Merkel B.J."/>
            <person name="Hornburger P."/>
            <person name="Mueller R.-W."/>
            <person name="Bruemmer F."/>
            <person name="Labrenz M."/>
            <person name="Spormann A.M."/>
            <person name="Op den Camp H."/>
            <person name="Overmann J."/>
            <person name="Amann R."/>
            <person name="Jetten M.S.M."/>
            <person name="Mascher T."/>
            <person name="Medema M.H."/>
            <person name="Devos D.P."/>
            <person name="Kaster A.-K."/>
            <person name="Ovreas L."/>
            <person name="Rohde M."/>
            <person name="Galperin M.Y."/>
            <person name="Jogler C."/>
        </authorList>
    </citation>
    <scope>NUCLEOTIDE SEQUENCE [LARGE SCALE GENOMIC DNA]</scope>
    <source>
        <strain evidence="1 2">ETA_A1</strain>
    </source>
</reference>
<evidence type="ECO:0000313" key="1">
    <source>
        <dbReference type="EMBL" id="QDU20599.1"/>
    </source>
</evidence>